<gene>
    <name evidence="2" type="ORF">E4633_09030</name>
</gene>
<name>A0A4S1CFZ2_9BACT</name>
<feature type="transmembrane region" description="Helical" evidence="1">
    <location>
        <begin position="12"/>
        <end position="45"/>
    </location>
</feature>
<protein>
    <submittedName>
        <fullName evidence="2">Uncharacterized protein</fullName>
    </submittedName>
</protein>
<reference evidence="2 3" key="1">
    <citation type="submission" date="2019-04" db="EMBL/GenBank/DDBJ databases">
        <title>Geobacter oryzae sp. nov., ferric-reducing bacteria isolated from paddy soil.</title>
        <authorList>
            <person name="Xu Z."/>
            <person name="Masuda Y."/>
            <person name="Itoh H."/>
            <person name="Senoo K."/>
        </authorList>
    </citation>
    <scope>NUCLEOTIDE SEQUENCE [LARGE SCALE GENOMIC DNA]</scope>
    <source>
        <strain evidence="2 3">Red111</strain>
    </source>
</reference>
<accession>A0A4S1CFZ2</accession>
<keyword evidence="3" id="KW-1185">Reference proteome</keyword>
<evidence type="ECO:0000256" key="1">
    <source>
        <dbReference type="SAM" id="Phobius"/>
    </source>
</evidence>
<feature type="transmembrane region" description="Helical" evidence="1">
    <location>
        <begin position="51"/>
        <end position="70"/>
    </location>
</feature>
<comment type="caution">
    <text evidence="2">The sequence shown here is derived from an EMBL/GenBank/DDBJ whole genome shotgun (WGS) entry which is preliminary data.</text>
</comment>
<evidence type="ECO:0000313" key="3">
    <source>
        <dbReference type="Proteomes" id="UP000306416"/>
    </source>
</evidence>
<sequence length="100" mass="10942">MDFRILKMMILSLALSIIGMCCGSLLGGGYAIALLQILFPFVIVIHSIMQLYGLAGIAVTTITAFVLTWSQKNRTKMVTAVVCAAIWTLIAYHLDKGYTK</sequence>
<keyword evidence="1" id="KW-0472">Membrane</keyword>
<evidence type="ECO:0000313" key="2">
    <source>
        <dbReference type="EMBL" id="TGU72437.1"/>
    </source>
</evidence>
<keyword evidence="1" id="KW-0812">Transmembrane</keyword>
<feature type="transmembrane region" description="Helical" evidence="1">
    <location>
        <begin position="77"/>
        <end position="94"/>
    </location>
</feature>
<dbReference type="Proteomes" id="UP000306416">
    <property type="component" value="Unassembled WGS sequence"/>
</dbReference>
<proteinExistence type="predicted"/>
<organism evidence="2 3">
    <name type="scientific">Geomonas terrae</name>
    <dbReference type="NCBI Taxonomy" id="2562681"/>
    <lineage>
        <taxon>Bacteria</taxon>
        <taxon>Pseudomonadati</taxon>
        <taxon>Thermodesulfobacteriota</taxon>
        <taxon>Desulfuromonadia</taxon>
        <taxon>Geobacterales</taxon>
        <taxon>Geobacteraceae</taxon>
        <taxon>Geomonas</taxon>
    </lineage>
</organism>
<dbReference type="EMBL" id="SRSC01000002">
    <property type="protein sequence ID" value="TGU72437.1"/>
    <property type="molecule type" value="Genomic_DNA"/>
</dbReference>
<keyword evidence="1" id="KW-1133">Transmembrane helix</keyword>
<dbReference type="AlphaFoldDB" id="A0A4S1CFZ2"/>